<dbReference type="SUPFAM" id="SSF56112">
    <property type="entry name" value="Protein kinase-like (PK-like)"/>
    <property type="match status" value="1"/>
</dbReference>
<gene>
    <name evidence="10" type="ORF">FRC96_16350</name>
</gene>
<dbReference type="SUPFAM" id="SSF55073">
    <property type="entry name" value="Nucleotide cyclase"/>
    <property type="match status" value="1"/>
</dbReference>
<keyword evidence="2" id="KW-0808">Transferase</keyword>
<dbReference type="GO" id="GO:0004674">
    <property type="term" value="F:protein serine/threonine kinase activity"/>
    <property type="evidence" value="ECO:0007669"/>
    <property type="project" value="TreeGrafter"/>
</dbReference>
<dbReference type="SUPFAM" id="SSF48452">
    <property type="entry name" value="TPR-like"/>
    <property type="match status" value="2"/>
</dbReference>
<reference evidence="10 11" key="1">
    <citation type="submission" date="2019-08" db="EMBL/GenBank/DDBJ databases">
        <title>Bradymonadales sp. TMQ2.</title>
        <authorList>
            <person name="Liang Q."/>
        </authorList>
    </citation>
    <scope>NUCLEOTIDE SEQUENCE [LARGE SCALE GENOMIC DNA]</scope>
    <source>
        <strain evidence="10 11">TMQ2</strain>
    </source>
</reference>
<evidence type="ECO:0000256" key="1">
    <source>
        <dbReference type="ARBA" id="ARBA00004167"/>
    </source>
</evidence>
<feature type="binding site" evidence="7">
    <location>
        <position position="96"/>
    </location>
    <ligand>
        <name>ATP</name>
        <dbReference type="ChEBI" id="CHEBI:30616"/>
    </ligand>
</feature>
<dbReference type="InterPro" id="IPR029787">
    <property type="entry name" value="Nucleotide_cyclase"/>
</dbReference>
<dbReference type="SMART" id="SM00220">
    <property type="entry name" value="S_TKc"/>
    <property type="match status" value="1"/>
</dbReference>
<feature type="repeat" description="TPR" evidence="6">
    <location>
        <begin position="1048"/>
        <end position="1081"/>
    </location>
</feature>
<proteinExistence type="predicted"/>
<feature type="domain" description="Protein kinase" evidence="9">
    <location>
        <begin position="67"/>
        <end position="338"/>
    </location>
</feature>
<evidence type="ECO:0000313" key="10">
    <source>
        <dbReference type="EMBL" id="TXD32930.1"/>
    </source>
</evidence>
<evidence type="ECO:0000256" key="7">
    <source>
        <dbReference type="PROSITE-ProRule" id="PRU10141"/>
    </source>
</evidence>
<dbReference type="PROSITE" id="PS00108">
    <property type="entry name" value="PROTEIN_KINASE_ST"/>
    <property type="match status" value="1"/>
</dbReference>
<accession>A0A5C6WXL5</accession>
<feature type="compositionally biased region" description="Low complexity" evidence="8">
    <location>
        <begin position="32"/>
        <end position="48"/>
    </location>
</feature>
<comment type="subcellular location">
    <subcellularLocation>
        <location evidence="1">Membrane</location>
        <topology evidence="1">Single-pass membrane protein</topology>
    </subcellularLocation>
</comment>
<dbReference type="RefSeq" id="WP_146975993.1">
    <property type="nucleotide sequence ID" value="NZ_VOSL01000107.1"/>
</dbReference>
<evidence type="ECO:0000313" key="11">
    <source>
        <dbReference type="Proteomes" id="UP000321046"/>
    </source>
</evidence>
<evidence type="ECO:0000256" key="6">
    <source>
        <dbReference type="PROSITE-ProRule" id="PRU00339"/>
    </source>
</evidence>
<comment type="caution">
    <text evidence="10">The sequence shown here is derived from an EMBL/GenBank/DDBJ whole genome shotgun (WGS) entry which is preliminary data.</text>
</comment>
<dbReference type="PANTHER" id="PTHR43289:SF34">
    <property type="entry name" value="SERINE_THREONINE-PROTEIN KINASE YBDM-RELATED"/>
    <property type="match status" value="1"/>
</dbReference>
<feature type="compositionally biased region" description="Gly residues" evidence="8">
    <location>
        <begin position="376"/>
        <end position="385"/>
    </location>
</feature>
<dbReference type="GO" id="GO:0016020">
    <property type="term" value="C:membrane"/>
    <property type="evidence" value="ECO:0007669"/>
    <property type="project" value="UniProtKB-SubCell"/>
</dbReference>
<evidence type="ECO:0000256" key="4">
    <source>
        <dbReference type="ARBA" id="ARBA00022777"/>
    </source>
</evidence>
<dbReference type="OrthoDB" id="222290at2"/>
<protein>
    <submittedName>
        <fullName evidence="10">Protein kinase</fullName>
    </submittedName>
</protein>
<sequence>MSDDKNIPELLDVEVEPLAPDDPASISQSHRPGTSPSSVSAVGSAPSRPARKRAVDPLIGTRLKDTYELVSKIGEGGMGNVYSAIQYPLERKVAIKVLKPTENNPDGEFYFMREVRAINMLRHPNIITIVDYGKEDDGTLYLVMEHLPGLTLKDVIKKEFPLDPKRICGILIQLLSALEQAHNAEIVHCDLKPANIMVEKVAGQPDFVKVLDFGIAKVKGPAMEAGPYTQAGNIVGTFDYMSPEQIMRKEDLDGRADVWSVGVILYEMLTRKRIFHAKDAVTIIGRVMQSPIRRPSEIAPDVPIPPVLEHITMRAMERNVRKRYQTAKEMRDALQRALNELESGHTGNVGPYSGDTGSASGNYSGSLAASGLVRGGTGNMRGGTGNMRPATGPGPDSGSTSRTGLSSLYTRSGGFGAMALEQSQRLATGIAAGTSVLDQTFSADALEGSLAGERRKVAVLAIQQRSRRKSGIDPEELARRSRQEKKLIEEIVRHFDGEVDSNLGGTYTVLFGARKARVGDNVRAVECAVALQQKFRSLEQGADHIGIGLVYGEVFVSDRKGGNAYGEAIDRAIEIARGVREAKIFADDDLIDATREKVRFSNLRAVAGEEAAEVLGLEAPAAQAPRDLAEIDVYVPRPIYFEELMRRATTARGTEAGKGAGGGVAILGDLGTGKSLLLDRYASALSESGWQTFVVKDAELGAAQVALQPVRSWIRQIAQTYKDPAVLITKACEAIGLNKKHISPVLQVFLGQQKDALNTPDVPWSDAQGFSNFAAALLYRLLRFAMKKGPVLLAIDDVMVEDRFTIDFIDNLLAGIQKQPILIAVTRRIESTALDHGLPGNFEILQIGGFSEDESRQFVAQVLGYTPPPEIVAQVHARSSGNPMFLYELVRAVLQKSGGKLASEKELLDAGVPLNLQELLAARVDALPDQLRDVLAIASVVGESFREDFFMQIIPAHLDPQGALQDLVALNFLEARFDGFERIHVAFQPRALRRVAYERLPKSTRAQLHSRIIEFLEGAPDFAAVDPIEYPLMVAFHYRAVEGFEGAAYYLTRAGELLLELYDYAGAIDNFQEAVELLEGKVDATHETRLTALARQLVAMRESGRLEDAQRVIDALPDLDALDGALRHDLLYERGLIAMDAGGIEESKSSLETLLNEAVEAADLKREIKALLALAQLFEKENQLPHAANLLMQVSQKVEQVGDLDLQDPDDRKLFWTAYNQLGTLFIRQKDYQRAQQFLQTAYQQARAIEDFRGLVRVMSNFGALSLSVRDVKRAQQYFENAAQFARATGDLLNQSRIFTNLGITAMEAGELEQAKEYFRSARSLAEEIGWYEGLAELSLHIKRLRKALS</sequence>
<evidence type="ECO:0000259" key="9">
    <source>
        <dbReference type="PROSITE" id="PS50011"/>
    </source>
</evidence>
<keyword evidence="5 7" id="KW-0067">ATP-binding</keyword>
<name>A0A5C6WXL5_9DELT</name>
<dbReference type="SUPFAM" id="SSF52540">
    <property type="entry name" value="P-loop containing nucleoside triphosphate hydrolases"/>
    <property type="match status" value="1"/>
</dbReference>
<feature type="region of interest" description="Disordered" evidence="8">
    <location>
        <begin position="376"/>
        <end position="408"/>
    </location>
</feature>
<feature type="region of interest" description="Disordered" evidence="8">
    <location>
        <begin position="1"/>
        <end position="56"/>
    </location>
</feature>
<dbReference type="Proteomes" id="UP000321046">
    <property type="component" value="Unassembled WGS sequence"/>
</dbReference>
<dbReference type="EMBL" id="VOSL01000107">
    <property type="protein sequence ID" value="TXD32930.1"/>
    <property type="molecule type" value="Genomic_DNA"/>
</dbReference>
<dbReference type="InterPro" id="IPR017441">
    <property type="entry name" value="Protein_kinase_ATP_BS"/>
</dbReference>
<feature type="compositionally biased region" description="Low complexity" evidence="8">
    <location>
        <begin position="397"/>
        <end position="408"/>
    </location>
</feature>
<dbReference type="Gene3D" id="3.30.200.20">
    <property type="entry name" value="Phosphorylase Kinase, domain 1"/>
    <property type="match status" value="1"/>
</dbReference>
<dbReference type="InterPro" id="IPR011009">
    <property type="entry name" value="Kinase-like_dom_sf"/>
</dbReference>
<dbReference type="InterPro" id="IPR008271">
    <property type="entry name" value="Ser/Thr_kinase_AS"/>
</dbReference>
<dbReference type="PROSITE" id="PS00107">
    <property type="entry name" value="PROTEIN_KINASE_ATP"/>
    <property type="match status" value="1"/>
</dbReference>
<dbReference type="InterPro" id="IPR011990">
    <property type="entry name" value="TPR-like_helical_dom_sf"/>
</dbReference>
<dbReference type="InterPro" id="IPR019734">
    <property type="entry name" value="TPR_rpt"/>
</dbReference>
<dbReference type="PANTHER" id="PTHR43289">
    <property type="entry name" value="MITOGEN-ACTIVATED PROTEIN KINASE KINASE KINASE 20-RELATED"/>
    <property type="match status" value="1"/>
</dbReference>
<dbReference type="CDD" id="cd14014">
    <property type="entry name" value="STKc_PknB_like"/>
    <property type="match status" value="1"/>
</dbReference>
<organism evidence="10 11">
    <name type="scientific">Lujinxingia vulgaris</name>
    <dbReference type="NCBI Taxonomy" id="2600176"/>
    <lineage>
        <taxon>Bacteria</taxon>
        <taxon>Deltaproteobacteria</taxon>
        <taxon>Bradymonadales</taxon>
        <taxon>Lujinxingiaceae</taxon>
        <taxon>Lujinxingia</taxon>
    </lineage>
</organism>
<keyword evidence="3 7" id="KW-0547">Nucleotide-binding</keyword>
<dbReference type="Gene3D" id="1.25.40.10">
    <property type="entry name" value="Tetratricopeptide repeat domain"/>
    <property type="match status" value="2"/>
</dbReference>
<keyword evidence="4 10" id="KW-0418">Kinase</keyword>
<dbReference type="Pfam" id="PF00069">
    <property type="entry name" value="Pkinase"/>
    <property type="match status" value="1"/>
</dbReference>
<feature type="repeat" description="TPR" evidence="6">
    <location>
        <begin position="1296"/>
        <end position="1329"/>
    </location>
</feature>
<dbReference type="SMART" id="SM00028">
    <property type="entry name" value="TPR"/>
    <property type="match status" value="5"/>
</dbReference>
<dbReference type="Gene3D" id="3.30.70.1230">
    <property type="entry name" value="Nucleotide cyclase"/>
    <property type="match status" value="1"/>
</dbReference>
<dbReference type="InterPro" id="IPR027417">
    <property type="entry name" value="P-loop_NTPase"/>
</dbReference>
<dbReference type="PROSITE" id="PS50005">
    <property type="entry name" value="TPR"/>
    <property type="match status" value="2"/>
</dbReference>
<evidence type="ECO:0000256" key="5">
    <source>
        <dbReference type="ARBA" id="ARBA00022840"/>
    </source>
</evidence>
<evidence type="ECO:0000256" key="8">
    <source>
        <dbReference type="SAM" id="MobiDB-lite"/>
    </source>
</evidence>
<dbReference type="PROSITE" id="PS50011">
    <property type="entry name" value="PROTEIN_KINASE_DOM"/>
    <property type="match status" value="1"/>
</dbReference>
<dbReference type="InterPro" id="IPR000719">
    <property type="entry name" value="Prot_kinase_dom"/>
</dbReference>
<keyword evidence="6" id="KW-0802">TPR repeat</keyword>
<evidence type="ECO:0000256" key="3">
    <source>
        <dbReference type="ARBA" id="ARBA00022741"/>
    </source>
</evidence>
<dbReference type="GO" id="GO:0005524">
    <property type="term" value="F:ATP binding"/>
    <property type="evidence" value="ECO:0007669"/>
    <property type="project" value="UniProtKB-UniRule"/>
</dbReference>
<dbReference type="Gene3D" id="1.10.510.10">
    <property type="entry name" value="Transferase(Phosphotransferase) domain 1"/>
    <property type="match status" value="1"/>
</dbReference>
<evidence type="ECO:0000256" key="2">
    <source>
        <dbReference type="ARBA" id="ARBA00022679"/>
    </source>
</evidence>